<gene>
    <name evidence="1" type="ORF">V1517DRAFT_341847</name>
</gene>
<protein>
    <submittedName>
        <fullName evidence="1">Uncharacterized protein</fullName>
    </submittedName>
</protein>
<reference evidence="2" key="1">
    <citation type="journal article" date="2024" name="Front. Bioeng. Biotechnol.">
        <title>Genome-scale model development and genomic sequencing of the oleaginous clade Lipomyces.</title>
        <authorList>
            <person name="Czajka J.J."/>
            <person name="Han Y."/>
            <person name="Kim J."/>
            <person name="Mondo S.J."/>
            <person name="Hofstad B.A."/>
            <person name="Robles A."/>
            <person name="Haridas S."/>
            <person name="Riley R."/>
            <person name="LaButti K."/>
            <person name="Pangilinan J."/>
            <person name="Andreopoulos W."/>
            <person name="Lipzen A."/>
            <person name="Yan J."/>
            <person name="Wang M."/>
            <person name="Ng V."/>
            <person name="Grigoriev I.V."/>
            <person name="Spatafora J.W."/>
            <person name="Magnuson J.K."/>
            <person name="Baker S.E."/>
            <person name="Pomraning K.R."/>
        </authorList>
    </citation>
    <scope>NUCLEOTIDE SEQUENCE [LARGE SCALE GENOMIC DNA]</scope>
    <source>
        <strain evidence="2">CBS 10300</strain>
    </source>
</reference>
<dbReference type="Proteomes" id="UP001489719">
    <property type="component" value="Unassembled WGS sequence"/>
</dbReference>
<accession>A0ACC3TDW8</accession>
<evidence type="ECO:0000313" key="2">
    <source>
        <dbReference type="Proteomes" id="UP001489719"/>
    </source>
</evidence>
<keyword evidence="2" id="KW-1185">Reference proteome</keyword>
<organism evidence="1 2">
    <name type="scientific">Lipomyces orientalis</name>
    <dbReference type="NCBI Taxonomy" id="1233043"/>
    <lineage>
        <taxon>Eukaryota</taxon>
        <taxon>Fungi</taxon>
        <taxon>Dikarya</taxon>
        <taxon>Ascomycota</taxon>
        <taxon>Saccharomycotina</taxon>
        <taxon>Lipomycetes</taxon>
        <taxon>Lipomycetales</taxon>
        <taxon>Lipomycetaceae</taxon>
        <taxon>Lipomyces</taxon>
    </lineage>
</organism>
<dbReference type="EMBL" id="MU970201">
    <property type="protein sequence ID" value="KAK9319299.1"/>
    <property type="molecule type" value="Genomic_DNA"/>
</dbReference>
<proteinExistence type="predicted"/>
<evidence type="ECO:0000313" key="1">
    <source>
        <dbReference type="EMBL" id="KAK9319299.1"/>
    </source>
</evidence>
<comment type="caution">
    <text evidence="1">The sequence shown here is derived from an EMBL/GenBank/DDBJ whole genome shotgun (WGS) entry which is preliminary data.</text>
</comment>
<name>A0ACC3TDW8_9ASCO</name>
<sequence>MSRSLCSSRIVALFLATVWNLAAIARRPRTQRKSRRREPDIQDSSYARNIADLNSNVQSKLKPFTKRGLSVVEYHLNFQRNMRPMWGLMQTKTGFSSQAQKQQHRTGQRADIRKVMIHVFNTAFSIIFLERIASQ</sequence>